<dbReference type="EMBL" id="CADCTZ010001179">
    <property type="protein sequence ID" value="CAA9383504.1"/>
    <property type="molecule type" value="Genomic_DNA"/>
</dbReference>
<sequence length="207" mass="23331">MLEVFRVPPDLQENLIAFCGRQNCYNLQELDRFRKDLSEYCGAYLLYYQGDFSMYNLIKQANLTKCCLPIYVGKAAPGGSRTGRTTIGNTLYGRLSEHRKSIEAVDNLKIEDFAFKVAPMEIDLVSWGEAVLIRHFSPVWNKEISGFGIHDPGSGRAGQKRSVWDRLHLGRTFATKLPVGNTPLDIDALSVSITQHCQRMIEQLGCP</sequence>
<dbReference type="AlphaFoldDB" id="A0A6J4NE44"/>
<name>A0A6J4NE44_9CYAN</name>
<accession>A0A6J4NE44</accession>
<evidence type="ECO:0000313" key="1">
    <source>
        <dbReference type="EMBL" id="CAA9383504.1"/>
    </source>
</evidence>
<protein>
    <submittedName>
        <fullName evidence="1">Uncharacterized protein</fullName>
    </submittedName>
</protein>
<proteinExistence type="predicted"/>
<reference evidence="1" key="1">
    <citation type="submission" date="2020-02" db="EMBL/GenBank/DDBJ databases">
        <authorList>
            <person name="Meier V. D."/>
        </authorList>
    </citation>
    <scope>NUCLEOTIDE SEQUENCE</scope>
    <source>
        <strain evidence="1">AVDCRST_MAG84</strain>
    </source>
</reference>
<organism evidence="1">
    <name type="scientific">uncultured Microcoleus sp</name>
    <dbReference type="NCBI Taxonomy" id="259945"/>
    <lineage>
        <taxon>Bacteria</taxon>
        <taxon>Bacillati</taxon>
        <taxon>Cyanobacteriota</taxon>
        <taxon>Cyanophyceae</taxon>
        <taxon>Oscillatoriophycideae</taxon>
        <taxon>Oscillatoriales</taxon>
        <taxon>Microcoleaceae</taxon>
        <taxon>Microcoleus</taxon>
        <taxon>environmental samples</taxon>
    </lineage>
</organism>
<dbReference type="InterPro" id="IPR018575">
    <property type="entry name" value="Restrct_endonuc_II_Eco29kI"/>
</dbReference>
<dbReference type="Pfam" id="PF09517">
    <property type="entry name" value="RE_Eco29kI"/>
    <property type="match status" value="1"/>
</dbReference>
<gene>
    <name evidence="1" type="ORF">AVDCRST_MAG84-5219</name>
</gene>